<evidence type="ECO:0000313" key="1">
    <source>
        <dbReference type="EMBL" id="KYH30048.1"/>
    </source>
</evidence>
<evidence type="ECO:0000313" key="2">
    <source>
        <dbReference type="Proteomes" id="UP000075531"/>
    </source>
</evidence>
<organism evidence="1 2">
    <name type="scientific">Clostridium tepidiprofundi DSM 19306</name>
    <dbReference type="NCBI Taxonomy" id="1121338"/>
    <lineage>
        <taxon>Bacteria</taxon>
        <taxon>Bacillati</taxon>
        <taxon>Bacillota</taxon>
        <taxon>Clostridia</taxon>
        <taxon>Eubacteriales</taxon>
        <taxon>Clostridiaceae</taxon>
        <taxon>Clostridium</taxon>
    </lineage>
</organism>
<dbReference type="EMBL" id="LTBA01000082">
    <property type="protein sequence ID" value="KYH30048.1"/>
    <property type="molecule type" value="Genomic_DNA"/>
</dbReference>
<comment type="caution">
    <text evidence="1">The sequence shown here is derived from an EMBL/GenBank/DDBJ whole genome shotgun (WGS) entry which is preliminary data.</text>
</comment>
<reference evidence="1 2" key="1">
    <citation type="submission" date="2016-02" db="EMBL/GenBank/DDBJ databases">
        <title>Genome sequence of Clostridium tepidiprofundi DSM 19306.</title>
        <authorList>
            <person name="Poehlein A."/>
            <person name="Daniel R."/>
        </authorList>
    </citation>
    <scope>NUCLEOTIDE SEQUENCE [LARGE SCALE GENOMIC DNA]</scope>
    <source>
        <strain evidence="1 2">DSM 19306</strain>
    </source>
</reference>
<gene>
    <name evidence="1" type="ORF">CLTEP_26890</name>
</gene>
<dbReference type="AlphaFoldDB" id="A0A151AQY2"/>
<dbReference type="PATRIC" id="fig|1121338.3.peg.2809"/>
<proteinExistence type="predicted"/>
<dbReference type="STRING" id="1121338.CLTEP_26890"/>
<accession>A0A151AQY2</accession>
<sequence>MNSKKRFEVRLHPDAIKDQLVKPMQKSKIWIRNIKNFK</sequence>
<name>A0A151AQY2_9CLOT</name>
<dbReference type="Proteomes" id="UP000075531">
    <property type="component" value="Unassembled WGS sequence"/>
</dbReference>
<keyword evidence="2" id="KW-1185">Reference proteome</keyword>
<protein>
    <submittedName>
        <fullName evidence="1">Uncharacterized protein</fullName>
    </submittedName>
</protein>